<name>A0AAE0TFT1_9BIVA</name>
<feature type="region of interest" description="Disordered" evidence="1">
    <location>
        <begin position="373"/>
        <end position="393"/>
    </location>
</feature>
<dbReference type="EMBL" id="JAEAOA010001197">
    <property type="protein sequence ID" value="KAK3609567.1"/>
    <property type="molecule type" value="Genomic_DNA"/>
</dbReference>
<accession>A0AAE0TFT1</accession>
<sequence length="533" mass="61662">MAYPPPISIPPWFPMQEHLLHLYPELADCITPYIFYRSVQKSAESIIRSHNRGMFCIVQKKLRGFPLRQIQTNSEQRIPTLFAETEVDVDVNIVSEQQHNNLQRYFSPANPNEREFNILKFYSFNTALVSHILMNINIKVDFPLRVTDLEHAIITVGSKAPLLLLGCSGTGKTTCCVYRLWSEFLSYWTKVKEAGAPLLCRGIDYIHYEEEKMEVGGEEDVMNLNEDTGSDVTADGGTKSNTNDETQQGATSVEVEENDGSHYDHLHPIFITKNPVLCREVQKNFHELSHACNIVQDRVEQEAENLPSRLQDVDDVLYPLFLTSRQLLLMIDASIGAPCIFERKEYSSLKSENDGLLSILSFFDEESDVEKEEAHDGRYSDMDDADQATHASGAHQIKLDPRCEVTYEVFVDEMWPRTKKQMQVSYHASLVWTEIMSFIKGSFKALSKPCGYLSKNEYIEIGRKRARNFSGERDKIYEYFVRYDHFKKQSSLFDEIDLVHDIYKRLRNIQMTPWVIHQIFVDETQDYKQNFFS</sequence>
<protein>
    <submittedName>
        <fullName evidence="2">Uncharacterized protein</fullName>
    </submittedName>
</protein>
<dbReference type="AlphaFoldDB" id="A0AAE0TFT1"/>
<gene>
    <name evidence="2" type="ORF">CHS0354_019580</name>
</gene>
<organism evidence="2 3">
    <name type="scientific">Potamilus streckersoni</name>
    <dbReference type="NCBI Taxonomy" id="2493646"/>
    <lineage>
        <taxon>Eukaryota</taxon>
        <taxon>Metazoa</taxon>
        <taxon>Spiralia</taxon>
        <taxon>Lophotrochozoa</taxon>
        <taxon>Mollusca</taxon>
        <taxon>Bivalvia</taxon>
        <taxon>Autobranchia</taxon>
        <taxon>Heteroconchia</taxon>
        <taxon>Palaeoheterodonta</taxon>
        <taxon>Unionida</taxon>
        <taxon>Unionoidea</taxon>
        <taxon>Unionidae</taxon>
        <taxon>Ambleminae</taxon>
        <taxon>Lampsilini</taxon>
        <taxon>Potamilus</taxon>
    </lineage>
</organism>
<feature type="compositionally biased region" description="Polar residues" evidence="1">
    <location>
        <begin position="238"/>
        <end position="251"/>
    </location>
</feature>
<evidence type="ECO:0000256" key="1">
    <source>
        <dbReference type="SAM" id="MobiDB-lite"/>
    </source>
</evidence>
<dbReference type="PANTHER" id="PTHR21529:SF4">
    <property type="entry name" value="TPR AND ANKYRIN REPEAT-CONTAINING PROTEIN 1"/>
    <property type="match status" value="1"/>
</dbReference>
<dbReference type="SUPFAM" id="SSF52540">
    <property type="entry name" value="P-loop containing nucleoside triphosphate hydrolases"/>
    <property type="match status" value="1"/>
</dbReference>
<proteinExistence type="predicted"/>
<dbReference type="InterPro" id="IPR039904">
    <property type="entry name" value="TRANK1"/>
</dbReference>
<reference evidence="2" key="1">
    <citation type="journal article" date="2021" name="Genome Biol. Evol.">
        <title>A High-Quality Reference Genome for a Parasitic Bivalve with Doubly Uniparental Inheritance (Bivalvia: Unionida).</title>
        <authorList>
            <person name="Smith C.H."/>
        </authorList>
    </citation>
    <scope>NUCLEOTIDE SEQUENCE</scope>
    <source>
        <strain evidence="2">CHS0354</strain>
    </source>
</reference>
<dbReference type="InterPro" id="IPR027417">
    <property type="entry name" value="P-loop_NTPase"/>
</dbReference>
<evidence type="ECO:0000313" key="2">
    <source>
        <dbReference type="EMBL" id="KAK3609567.1"/>
    </source>
</evidence>
<evidence type="ECO:0000313" key="3">
    <source>
        <dbReference type="Proteomes" id="UP001195483"/>
    </source>
</evidence>
<reference evidence="2" key="2">
    <citation type="journal article" date="2021" name="Genome Biol. Evol.">
        <title>Developing a high-quality reference genome for a parasitic bivalve with doubly uniparental inheritance (Bivalvia: Unionida).</title>
        <authorList>
            <person name="Smith C.H."/>
        </authorList>
    </citation>
    <scope>NUCLEOTIDE SEQUENCE</scope>
    <source>
        <strain evidence="2">CHS0354</strain>
        <tissue evidence="2">Mantle</tissue>
    </source>
</reference>
<dbReference type="PANTHER" id="PTHR21529">
    <property type="entry name" value="MAMMARY TURMOR VIRUS RECEPTOR HOMOLOG 1, 2 MTVR1, 2"/>
    <property type="match status" value="1"/>
</dbReference>
<feature type="region of interest" description="Disordered" evidence="1">
    <location>
        <begin position="223"/>
        <end position="256"/>
    </location>
</feature>
<reference evidence="2" key="3">
    <citation type="submission" date="2023-05" db="EMBL/GenBank/DDBJ databases">
        <authorList>
            <person name="Smith C.H."/>
        </authorList>
    </citation>
    <scope>NUCLEOTIDE SEQUENCE</scope>
    <source>
        <strain evidence="2">CHS0354</strain>
        <tissue evidence="2">Mantle</tissue>
    </source>
</reference>
<comment type="caution">
    <text evidence="2">The sequence shown here is derived from an EMBL/GenBank/DDBJ whole genome shotgun (WGS) entry which is preliminary data.</text>
</comment>
<keyword evidence="3" id="KW-1185">Reference proteome</keyword>
<dbReference type="Proteomes" id="UP001195483">
    <property type="component" value="Unassembled WGS sequence"/>
</dbReference>